<dbReference type="Pfam" id="PF00293">
    <property type="entry name" value="NUDIX"/>
    <property type="match status" value="1"/>
</dbReference>
<organism evidence="3 4">
    <name type="scientific">Varibaculum cambriense</name>
    <dbReference type="NCBI Taxonomy" id="184870"/>
    <lineage>
        <taxon>Bacteria</taxon>
        <taxon>Bacillati</taxon>
        <taxon>Actinomycetota</taxon>
        <taxon>Actinomycetes</taxon>
        <taxon>Actinomycetales</taxon>
        <taxon>Actinomycetaceae</taxon>
        <taxon>Varibaculum</taxon>
    </lineage>
</organism>
<dbReference type="SUPFAM" id="SSF55811">
    <property type="entry name" value="Nudix"/>
    <property type="match status" value="1"/>
</dbReference>
<dbReference type="InterPro" id="IPR000086">
    <property type="entry name" value="NUDIX_hydrolase_dom"/>
</dbReference>
<dbReference type="Proteomes" id="UP001200537">
    <property type="component" value="Unassembled WGS sequence"/>
</dbReference>
<dbReference type="PANTHER" id="PTHR21340:SF0">
    <property type="entry name" value="BIS(5'-NUCLEOSYL)-TETRAPHOSPHATASE [ASYMMETRICAL]"/>
    <property type="match status" value="1"/>
</dbReference>
<sequence length="344" mass="38463">MTARPKPPHMRIVRSAGALVWRLREGATPIRGTSIAAQRQDIEVLIVHRPRYDDWSWPKGKRESGESLPATAVREVEEETEVPIRLGAPLTVQRYRLGSGVTKEVYYWVGFPDVPTETLRARPLAPPAPSKEIDKSQWVGARKAMRLLTRRGDRRLLEELLTRLAERTLSTRTVAVLRHAKATKRSQWEGGEMTRPLSRRGSSQVLRLVPALSAFGINQIITSPWRRCVATVAPYATLSGTPLKTEASFTEDAYREDPSRMRGVIRGLLSESQLDQPAAPLAICVHRPTIPGIIGELAPLTPNHLGRLLPQADPYLKTAGMLIVHMADYPEPRVVDLEVFRLDP</sequence>
<dbReference type="InterPro" id="IPR029033">
    <property type="entry name" value="His_PPase_superfam"/>
</dbReference>
<feature type="domain" description="Nudix hydrolase" evidence="2">
    <location>
        <begin position="28"/>
        <end position="162"/>
    </location>
</feature>
<keyword evidence="1" id="KW-0378">Hydrolase</keyword>
<evidence type="ECO:0000313" key="3">
    <source>
        <dbReference type="EMBL" id="MCG4617898.1"/>
    </source>
</evidence>
<dbReference type="PROSITE" id="PS51462">
    <property type="entry name" value="NUDIX"/>
    <property type="match status" value="1"/>
</dbReference>
<dbReference type="InterPro" id="IPR015797">
    <property type="entry name" value="NUDIX_hydrolase-like_dom_sf"/>
</dbReference>
<accession>A0AAJ1BBQ1</accession>
<dbReference type="PANTHER" id="PTHR21340">
    <property type="entry name" value="DIADENOSINE 5,5-P1,P4-TETRAPHOSPHATE PYROPHOSPHOHYDROLASE MUTT"/>
    <property type="match status" value="1"/>
</dbReference>
<proteinExistence type="predicted"/>
<evidence type="ECO:0000256" key="1">
    <source>
        <dbReference type="ARBA" id="ARBA00022801"/>
    </source>
</evidence>
<gene>
    <name evidence="3" type="ORF">L0M99_05260</name>
</gene>
<dbReference type="AlphaFoldDB" id="A0AAJ1BBQ1"/>
<comment type="caution">
    <text evidence="3">The sequence shown here is derived from an EMBL/GenBank/DDBJ whole genome shotgun (WGS) entry which is preliminary data.</text>
</comment>
<dbReference type="InterPro" id="IPR051325">
    <property type="entry name" value="Nudix_hydrolase_domain"/>
</dbReference>
<dbReference type="GO" id="GO:0004081">
    <property type="term" value="F:bis(5'-nucleosyl)-tetraphosphatase (asymmetrical) activity"/>
    <property type="evidence" value="ECO:0007669"/>
    <property type="project" value="TreeGrafter"/>
</dbReference>
<reference evidence="3" key="1">
    <citation type="submission" date="2022-01" db="EMBL/GenBank/DDBJ databases">
        <title>Collection of gut derived symbiotic bacterial strains cultured from healthy donors.</title>
        <authorList>
            <person name="Lin H."/>
            <person name="Kohout C."/>
            <person name="Waligurski E."/>
            <person name="Pamer E.G."/>
        </authorList>
    </citation>
    <scope>NUCLEOTIDE SEQUENCE</scope>
    <source>
        <strain evidence="3">DFI.7.46</strain>
    </source>
</reference>
<dbReference type="GO" id="GO:0006754">
    <property type="term" value="P:ATP biosynthetic process"/>
    <property type="evidence" value="ECO:0007669"/>
    <property type="project" value="TreeGrafter"/>
</dbReference>
<dbReference type="InterPro" id="IPR013078">
    <property type="entry name" value="His_Pase_superF_clade-1"/>
</dbReference>
<dbReference type="CDD" id="cd07067">
    <property type="entry name" value="HP_PGM_like"/>
    <property type="match status" value="1"/>
</dbReference>
<dbReference type="CDD" id="cd03673">
    <property type="entry name" value="NUDIX_Ap6A_hydrolase"/>
    <property type="match status" value="1"/>
</dbReference>
<name>A0AAJ1BBQ1_9ACTO</name>
<dbReference type="Gene3D" id="3.40.50.1240">
    <property type="entry name" value="Phosphoglycerate mutase-like"/>
    <property type="match status" value="1"/>
</dbReference>
<dbReference type="SMART" id="SM00855">
    <property type="entry name" value="PGAM"/>
    <property type="match status" value="1"/>
</dbReference>
<dbReference type="Pfam" id="PF00300">
    <property type="entry name" value="His_Phos_1"/>
    <property type="match status" value="1"/>
</dbReference>
<dbReference type="SUPFAM" id="SSF53254">
    <property type="entry name" value="Phosphoglycerate mutase-like"/>
    <property type="match status" value="1"/>
</dbReference>
<dbReference type="EMBL" id="JAKNHJ010000008">
    <property type="protein sequence ID" value="MCG4617898.1"/>
    <property type="molecule type" value="Genomic_DNA"/>
</dbReference>
<evidence type="ECO:0000313" key="4">
    <source>
        <dbReference type="Proteomes" id="UP001200537"/>
    </source>
</evidence>
<dbReference type="GO" id="GO:0006167">
    <property type="term" value="P:AMP biosynthetic process"/>
    <property type="evidence" value="ECO:0007669"/>
    <property type="project" value="TreeGrafter"/>
</dbReference>
<protein>
    <submittedName>
        <fullName evidence="3">NUDIX domain-containing protein</fullName>
    </submittedName>
</protein>
<evidence type="ECO:0000259" key="2">
    <source>
        <dbReference type="PROSITE" id="PS51462"/>
    </source>
</evidence>
<dbReference type="Gene3D" id="3.90.79.10">
    <property type="entry name" value="Nucleoside Triphosphate Pyrophosphohydrolase"/>
    <property type="match status" value="1"/>
</dbReference>